<dbReference type="RefSeq" id="WP_057932412.1">
    <property type="nucleotide sequence ID" value="NZ_LMZQ01000006.1"/>
</dbReference>
<comment type="caution">
    <text evidence="1">The sequence shown here is derived from an EMBL/GenBank/DDBJ whole genome shotgun (WGS) entry which is preliminary data.</text>
</comment>
<gene>
    <name evidence="1" type="ORF">ASU31_11255</name>
</gene>
<accession>A0A0T5VQD0</accession>
<proteinExistence type="predicted"/>
<evidence type="ECO:0000313" key="1">
    <source>
        <dbReference type="EMBL" id="KRT16070.1"/>
    </source>
</evidence>
<name>A0A0T5VQD0_9SPHI</name>
<keyword evidence="2" id="KW-1185">Reference proteome</keyword>
<dbReference type="Proteomes" id="UP000051950">
    <property type="component" value="Unassembled WGS sequence"/>
</dbReference>
<dbReference type="OrthoDB" id="771216at2"/>
<dbReference type="AlphaFoldDB" id="A0A0T5VQD0"/>
<organism evidence="1 2">
    <name type="scientific">Pedobacter ginsenosidimutans</name>
    <dbReference type="NCBI Taxonomy" id="687842"/>
    <lineage>
        <taxon>Bacteria</taxon>
        <taxon>Pseudomonadati</taxon>
        <taxon>Bacteroidota</taxon>
        <taxon>Sphingobacteriia</taxon>
        <taxon>Sphingobacteriales</taxon>
        <taxon>Sphingobacteriaceae</taxon>
        <taxon>Pedobacter</taxon>
    </lineage>
</organism>
<evidence type="ECO:0000313" key="2">
    <source>
        <dbReference type="Proteomes" id="UP000051950"/>
    </source>
</evidence>
<protein>
    <submittedName>
        <fullName evidence="1">Uncharacterized protein</fullName>
    </submittedName>
</protein>
<sequence length="67" mass="7345">MKTKWLISVKDNAMDSVAKELKEIGVKDVEALDSIGVIVIVPGNHKIADIKKIDGVLSVEEERDISI</sequence>
<dbReference type="EMBL" id="LMZQ01000006">
    <property type="protein sequence ID" value="KRT16070.1"/>
    <property type="molecule type" value="Genomic_DNA"/>
</dbReference>
<reference evidence="1 2" key="1">
    <citation type="submission" date="2015-11" db="EMBL/GenBank/DDBJ databases">
        <title>Sequence of Pedobacter ginsenosidimutans.</title>
        <authorList>
            <person name="Carson E."/>
            <person name="Keyser V."/>
            <person name="Newman J."/>
            <person name="Miller J."/>
        </authorList>
    </citation>
    <scope>NUCLEOTIDE SEQUENCE [LARGE SCALE GENOMIC DNA]</scope>
    <source>
        <strain evidence="1 2">KACC 14530</strain>
    </source>
</reference>